<feature type="transmembrane region" description="Helical" evidence="7">
    <location>
        <begin position="466"/>
        <end position="488"/>
    </location>
</feature>
<evidence type="ECO:0000256" key="2">
    <source>
        <dbReference type="ARBA" id="ARBA00022448"/>
    </source>
</evidence>
<evidence type="ECO:0000313" key="9">
    <source>
        <dbReference type="EMBL" id="TKA25679.1"/>
    </source>
</evidence>
<organism evidence="9 10">
    <name type="scientific">Salinomyces thailandicus</name>
    <dbReference type="NCBI Taxonomy" id="706561"/>
    <lineage>
        <taxon>Eukaryota</taxon>
        <taxon>Fungi</taxon>
        <taxon>Dikarya</taxon>
        <taxon>Ascomycota</taxon>
        <taxon>Pezizomycotina</taxon>
        <taxon>Dothideomycetes</taxon>
        <taxon>Dothideomycetidae</taxon>
        <taxon>Mycosphaerellales</taxon>
        <taxon>Teratosphaeriaceae</taxon>
        <taxon>Salinomyces</taxon>
    </lineage>
</organism>
<name>A0A4V5N3Z5_9PEZI</name>
<feature type="transmembrane region" description="Helical" evidence="7">
    <location>
        <begin position="605"/>
        <end position="623"/>
    </location>
</feature>
<dbReference type="AlphaFoldDB" id="A0A4V5N3Z5"/>
<dbReference type="GO" id="GO:0016020">
    <property type="term" value="C:membrane"/>
    <property type="evidence" value="ECO:0007669"/>
    <property type="project" value="UniProtKB-SubCell"/>
</dbReference>
<evidence type="ECO:0000256" key="4">
    <source>
        <dbReference type="ARBA" id="ARBA00022723"/>
    </source>
</evidence>
<feature type="transmembrane region" description="Helical" evidence="7">
    <location>
        <begin position="688"/>
        <end position="711"/>
    </location>
</feature>
<feature type="domain" description="Major facilitator superfamily (MFS) profile" evidence="8">
    <location>
        <begin position="305"/>
        <end position="720"/>
    </location>
</feature>
<dbReference type="PROSITE" id="PS50850">
    <property type="entry name" value="MFS"/>
    <property type="match status" value="1"/>
</dbReference>
<dbReference type="Pfam" id="PF03328">
    <property type="entry name" value="HpcH_HpaI"/>
    <property type="match status" value="1"/>
</dbReference>
<dbReference type="FunFam" id="1.20.1250.20:FF:000013">
    <property type="entry name" value="MFS general substrate transporter"/>
    <property type="match status" value="1"/>
</dbReference>
<feature type="transmembrane region" description="Helical" evidence="7">
    <location>
        <begin position="629"/>
        <end position="649"/>
    </location>
</feature>
<keyword evidence="2" id="KW-0813">Transport</keyword>
<feature type="transmembrane region" description="Helical" evidence="7">
    <location>
        <begin position="574"/>
        <end position="593"/>
    </location>
</feature>
<keyword evidence="4" id="KW-0479">Metal-binding</keyword>
<evidence type="ECO:0000256" key="7">
    <source>
        <dbReference type="SAM" id="Phobius"/>
    </source>
</evidence>
<dbReference type="InterPro" id="IPR036259">
    <property type="entry name" value="MFS_trans_sf"/>
</dbReference>
<dbReference type="SUPFAM" id="SSF103473">
    <property type="entry name" value="MFS general substrate transporter"/>
    <property type="match status" value="1"/>
</dbReference>
<dbReference type="InterPro" id="IPR005000">
    <property type="entry name" value="Aldolase/citrate-lyase_domain"/>
</dbReference>
<dbReference type="GO" id="GO:0046872">
    <property type="term" value="F:metal ion binding"/>
    <property type="evidence" value="ECO:0007669"/>
    <property type="project" value="UniProtKB-KW"/>
</dbReference>
<evidence type="ECO:0000313" key="10">
    <source>
        <dbReference type="Proteomes" id="UP000308549"/>
    </source>
</evidence>
<dbReference type="Gene3D" id="1.20.1250.20">
    <property type="entry name" value="MFS general substrate transporter like domains"/>
    <property type="match status" value="2"/>
</dbReference>
<dbReference type="PANTHER" id="PTHR43791">
    <property type="entry name" value="PERMEASE-RELATED"/>
    <property type="match status" value="1"/>
</dbReference>
<keyword evidence="10" id="KW-1185">Reference proteome</keyword>
<dbReference type="EMBL" id="NAJL01000033">
    <property type="protein sequence ID" value="TKA25679.1"/>
    <property type="molecule type" value="Genomic_DNA"/>
</dbReference>
<dbReference type="Gene3D" id="3.20.20.60">
    <property type="entry name" value="Phosphoenolpyruvate-binding domains"/>
    <property type="match status" value="1"/>
</dbReference>
<protein>
    <recommendedName>
        <fullName evidence="8">Major facilitator superfamily (MFS) profile domain-containing protein</fullName>
    </recommendedName>
</protein>
<feature type="transmembrane region" description="Helical" evidence="7">
    <location>
        <begin position="661"/>
        <end position="682"/>
    </location>
</feature>
<keyword evidence="5 7" id="KW-1133">Transmembrane helix</keyword>
<dbReference type="InterPro" id="IPR020846">
    <property type="entry name" value="MFS_dom"/>
</dbReference>
<feature type="transmembrane region" description="Helical" evidence="7">
    <location>
        <begin position="402"/>
        <end position="420"/>
    </location>
</feature>
<keyword evidence="3 7" id="KW-0812">Transmembrane</keyword>
<comment type="subcellular location">
    <subcellularLocation>
        <location evidence="1">Membrane</location>
        <topology evidence="1">Multi-pass membrane protein</topology>
    </subcellularLocation>
</comment>
<dbReference type="PANTHER" id="PTHR43791:SF92">
    <property type="entry name" value="AGL026WP"/>
    <property type="match status" value="1"/>
</dbReference>
<dbReference type="Proteomes" id="UP000308549">
    <property type="component" value="Unassembled WGS sequence"/>
</dbReference>
<dbReference type="Pfam" id="PF07690">
    <property type="entry name" value="MFS_1"/>
    <property type="match status" value="1"/>
</dbReference>
<accession>A0A4V5N3Z5</accession>
<sequence length="743" mass="80104">MDAATGKTRLRASLERAAAGGEPSVGQWLELPGFTLARTVASLGCDWVLIDCEHGNIDDAAMYHAVAAVASAGCSPVVRVAGIENWMIKRALDAGAHGIMVPMCETVEQATAVARFAHYPSPRTFASGTRGTGGVFANASFGLSAPEYLKLANELVTIIVQIESPAGVANCADIAGLDGIDALFIGPNDLASSMGYFAFDHPKISKVQEAAAKVLAAAKAKGKFAGHFALGAEEAAKRVGQGWHFVNCGADVVALTAWMSAEMDDSNVPNKSGKGSNVDVSTGTTTASWTVEDEKRLVRKIDLRIFPPIIVLFILNFIDRNNFANARLKGLEDDLSLSDVQYQTCISILLVGYVCMQVPSNMVLNAVSRPSLYLCCCVATWGVVSACTSATFNAVGAIMCRFFLGCIEAAFFPGCLLFLSRWYTRKAMQLRVTLINAGNLAAQAFGGLIAAGILGNMDGAQGVSAWRWLFIIEGVLTIGIAALVYPILPDWPGTTRWLSEQERTIAQARLAEDVGIADDDDQNMSAYHGLRLAVTDAKVWILAATYFLTIMGLSFSFFFPTITAALRYDTTKTLLLTAPPWIFAIFVSLPNAWHADKTQERYFHYLWPAIACLVGYAISMGTQNIGARYFSTFLMTTGYASGFIVLAWISNTIPRPPAKRAVAIGVINACGNIGSIPGTYIWRAMYGPYYRVPFGACFAILATACIVAFGLRQYLKHLNKQLDRQEGSVAFELNPRTVERTAN</sequence>
<evidence type="ECO:0000256" key="5">
    <source>
        <dbReference type="ARBA" id="ARBA00022989"/>
    </source>
</evidence>
<feature type="transmembrane region" description="Helical" evidence="7">
    <location>
        <begin position="432"/>
        <end position="454"/>
    </location>
</feature>
<dbReference type="InterPro" id="IPR015813">
    <property type="entry name" value="Pyrv/PenolPyrv_kinase-like_dom"/>
</dbReference>
<evidence type="ECO:0000259" key="8">
    <source>
        <dbReference type="PROSITE" id="PS50850"/>
    </source>
</evidence>
<dbReference type="OrthoDB" id="2250022at2759"/>
<dbReference type="FunFam" id="1.20.1250.20:FF:000057">
    <property type="entry name" value="MFS general substrate transporter"/>
    <property type="match status" value="1"/>
</dbReference>
<dbReference type="GO" id="GO:0003824">
    <property type="term" value="F:catalytic activity"/>
    <property type="evidence" value="ECO:0007669"/>
    <property type="project" value="InterPro"/>
</dbReference>
<dbReference type="GO" id="GO:0022857">
    <property type="term" value="F:transmembrane transporter activity"/>
    <property type="evidence" value="ECO:0007669"/>
    <property type="project" value="InterPro"/>
</dbReference>
<feature type="transmembrane region" description="Helical" evidence="7">
    <location>
        <begin position="301"/>
        <end position="318"/>
    </location>
</feature>
<proteinExistence type="predicted"/>
<feature type="transmembrane region" description="Helical" evidence="7">
    <location>
        <begin position="539"/>
        <end position="562"/>
    </location>
</feature>
<keyword evidence="6 7" id="KW-0472">Membrane</keyword>
<evidence type="ECO:0000256" key="1">
    <source>
        <dbReference type="ARBA" id="ARBA00004141"/>
    </source>
</evidence>
<evidence type="ECO:0000256" key="6">
    <source>
        <dbReference type="ARBA" id="ARBA00023136"/>
    </source>
</evidence>
<evidence type="ECO:0000256" key="3">
    <source>
        <dbReference type="ARBA" id="ARBA00022692"/>
    </source>
</evidence>
<dbReference type="InterPro" id="IPR040442">
    <property type="entry name" value="Pyrv_kinase-like_dom_sf"/>
</dbReference>
<reference evidence="9 10" key="1">
    <citation type="submission" date="2017-03" db="EMBL/GenBank/DDBJ databases">
        <title>Genomes of endolithic fungi from Antarctica.</title>
        <authorList>
            <person name="Coleine C."/>
            <person name="Masonjones S."/>
            <person name="Stajich J.E."/>
        </authorList>
    </citation>
    <scope>NUCLEOTIDE SEQUENCE [LARGE SCALE GENOMIC DNA]</scope>
    <source>
        <strain evidence="9 10">CCFEE 6315</strain>
    </source>
</reference>
<dbReference type="InterPro" id="IPR011701">
    <property type="entry name" value="MFS"/>
</dbReference>
<dbReference type="SUPFAM" id="SSF51621">
    <property type="entry name" value="Phosphoenolpyruvate/pyruvate domain"/>
    <property type="match status" value="1"/>
</dbReference>
<comment type="caution">
    <text evidence="9">The sequence shown here is derived from an EMBL/GenBank/DDBJ whole genome shotgun (WGS) entry which is preliminary data.</text>
</comment>
<gene>
    <name evidence="9" type="ORF">B0A50_05774</name>
</gene>
<feature type="transmembrane region" description="Helical" evidence="7">
    <location>
        <begin position="371"/>
        <end position="396"/>
    </location>
</feature>